<dbReference type="PANTHER" id="PTHR12748">
    <property type="entry name" value="ORIGIN RECOGNITION COMPLEX SUBUNIT 3"/>
    <property type="match status" value="1"/>
</dbReference>
<dbReference type="InterPro" id="IPR020795">
    <property type="entry name" value="ORC3"/>
</dbReference>
<sequence>MSTCSVSKGCFVFKPNSNKRKRSSAADYFSKGNNDLGNSELRLDTCLLLWKQIKSETEQLQEDLNKNLFDNLIKFLRQSHLDFKEKKAEWICRMKSNEIPTAAVVLGVNVTDHELTIKSLSEVLRDDVTPFVVSLKAKECPGIKQLLQKLIIQLMGCDVELDSSEEEECPKNLPGRVRCSVASLTNWYKNVIKKTDTESPCKKRTFSSRHWESPPVVIIFKDMESFTTKVLQDFIIMSSHCIHEFPLVLIFGIATSPMVIHKLLPHSVSSLLCIELFQSLSSKEHLTKVIDKLLLTSQFPFKISEKVLQVLTNIFLYHDFSVHNFVKGFQLSLLEHFYSHPLSVLCCEVQESEKRVQLLSHNQFENIRRLPSFRRFVESQEVEKQAALLTDDECLKIRELHCACLERSVWEREEYESAMQLVRMLAKDELVAILEKCVDILISSSAKCLRKALEKLERYVHLLNNLEEANGDQEKSISSLEELQKKTDLYHLQKTLLEMKESRRVKKLTTFEMLRFEIVDFIDGLVRNYLAPAEMQTLHEVMYFSAANTLREHLNATPRAALLTALNNPYFYLKEDALKCGAESISGAAPDICIAYKLHLECGRLINLVDWLEAFSTVVTAAGNTDSPVKNQTDDIIHARFIRAVSELEFLGFIKPTKQKTDHVARLTWGSC</sequence>
<evidence type="ECO:0000256" key="3">
    <source>
        <dbReference type="ARBA" id="ARBA00019085"/>
    </source>
</evidence>
<dbReference type="InterPro" id="IPR040855">
    <property type="entry name" value="ORC_WH_C"/>
</dbReference>
<comment type="subunit">
    <text evidence="8">Component of ORC, a complex composed of at least 6 subunits: ORC1, ORC2, ORC3, ORC4, ORC5 and ORC6. ORC is regulated in a cell-cycle dependent manner. It is sequentially assembled at the exit from anaphase of mitosis and disassembled as cells enter S phase.</text>
</comment>
<feature type="coiled-coil region" evidence="10">
    <location>
        <begin position="449"/>
        <end position="486"/>
    </location>
</feature>
<proteinExistence type="inferred from homology"/>
<evidence type="ECO:0000313" key="15">
    <source>
        <dbReference type="RefSeq" id="XP_026522324.1"/>
    </source>
</evidence>
<dbReference type="KEGG" id="nss:113411477"/>
<feature type="domain" description="Origin recognition complex subunit 3 insertion" evidence="13">
    <location>
        <begin position="396"/>
        <end position="548"/>
    </location>
</feature>
<evidence type="ECO:0000259" key="13">
    <source>
        <dbReference type="Pfam" id="PF19675"/>
    </source>
</evidence>
<dbReference type="Pfam" id="PF07034">
    <property type="entry name" value="ORC3_N"/>
    <property type="match status" value="1"/>
</dbReference>
<dbReference type="GO" id="GO:0005664">
    <property type="term" value="C:nuclear origin of replication recognition complex"/>
    <property type="evidence" value="ECO:0007669"/>
    <property type="project" value="InterPro"/>
</dbReference>
<dbReference type="RefSeq" id="XP_026522324.1">
    <property type="nucleotide sequence ID" value="XM_026666539.1"/>
</dbReference>
<dbReference type="GO" id="GO:0006270">
    <property type="term" value="P:DNA replication initiation"/>
    <property type="evidence" value="ECO:0007669"/>
    <property type="project" value="TreeGrafter"/>
</dbReference>
<dbReference type="PANTHER" id="PTHR12748:SF0">
    <property type="entry name" value="ORIGIN RECOGNITION COMPLEX SUBUNIT 3"/>
    <property type="match status" value="1"/>
</dbReference>
<feature type="domain" description="Origin recognition complex subunit 3 winged helix C-terminal" evidence="12">
    <location>
        <begin position="559"/>
        <end position="669"/>
    </location>
</feature>
<dbReference type="GO" id="GO:0003688">
    <property type="term" value="F:DNA replication origin binding"/>
    <property type="evidence" value="ECO:0007669"/>
    <property type="project" value="TreeGrafter"/>
</dbReference>
<dbReference type="CTD" id="23595"/>
<evidence type="ECO:0000256" key="8">
    <source>
        <dbReference type="ARBA" id="ARBA00026084"/>
    </source>
</evidence>
<comment type="similarity">
    <text evidence="2">Belongs to the ORC3 family.</text>
</comment>
<dbReference type="InterPro" id="IPR045663">
    <property type="entry name" value="ORC3_ins"/>
</dbReference>
<keyword evidence="7" id="KW-0539">Nucleus</keyword>
<keyword evidence="4" id="KW-0597">Phosphoprotein</keyword>
<evidence type="ECO:0000256" key="7">
    <source>
        <dbReference type="ARBA" id="ARBA00023242"/>
    </source>
</evidence>
<dbReference type="GO" id="GO:0031261">
    <property type="term" value="C:DNA replication preinitiation complex"/>
    <property type="evidence" value="ECO:0007669"/>
    <property type="project" value="TreeGrafter"/>
</dbReference>
<dbReference type="CDD" id="cd20704">
    <property type="entry name" value="Orc3"/>
    <property type="match status" value="1"/>
</dbReference>
<evidence type="ECO:0000313" key="14">
    <source>
        <dbReference type="Proteomes" id="UP000504612"/>
    </source>
</evidence>
<evidence type="ECO:0000256" key="5">
    <source>
        <dbReference type="ARBA" id="ARBA00022705"/>
    </source>
</evidence>
<evidence type="ECO:0000259" key="11">
    <source>
        <dbReference type="Pfam" id="PF07034"/>
    </source>
</evidence>
<dbReference type="Pfam" id="PF18137">
    <property type="entry name" value="WHD_ORC"/>
    <property type="match status" value="1"/>
</dbReference>
<evidence type="ECO:0000256" key="10">
    <source>
        <dbReference type="SAM" id="Coils"/>
    </source>
</evidence>
<dbReference type="GeneID" id="113411477"/>
<comment type="subcellular location">
    <subcellularLocation>
        <location evidence="1">Nucleus</location>
    </subcellularLocation>
</comment>
<keyword evidence="6" id="KW-0238">DNA-binding</keyword>
<dbReference type="InterPro" id="IPR045667">
    <property type="entry name" value="ORC3_N"/>
</dbReference>
<name>A0A6J1U387_9SAUR</name>
<organism evidence="14 15">
    <name type="scientific">Notechis scutatus</name>
    <name type="common">mainland tiger snake</name>
    <dbReference type="NCBI Taxonomy" id="8663"/>
    <lineage>
        <taxon>Eukaryota</taxon>
        <taxon>Metazoa</taxon>
        <taxon>Chordata</taxon>
        <taxon>Craniata</taxon>
        <taxon>Vertebrata</taxon>
        <taxon>Euteleostomi</taxon>
        <taxon>Lepidosauria</taxon>
        <taxon>Squamata</taxon>
        <taxon>Bifurcata</taxon>
        <taxon>Unidentata</taxon>
        <taxon>Episquamata</taxon>
        <taxon>Toxicofera</taxon>
        <taxon>Serpentes</taxon>
        <taxon>Colubroidea</taxon>
        <taxon>Elapidae</taxon>
        <taxon>Hydrophiinae</taxon>
        <taxon>Notechis</taxon>
    </lineage>
</organism>
<protein>
    <recommendedName>
        <fullName evidence="3">Origin recognition complex subunit 3</fullName>
    </recommendedName>
</protein>
<feature type="domain" description="Origin recognition complex subunit 3 N-terminal" evidence="11">
    <location>
        <begin position="1"/>
        <end position="345"/>
    </location>
</feature>
<evidence type="ECO:0000256" key="2">
    <source>
        <dbReference type="ARBA" id="ARBA00010977"/>
    </source>
</evidence>
<keyword evidence="5" id="KW-0235">DNA replication</keyword>
<reference evidence="15" key="1">
    <citation type="submission" date="2025-08" db="UniProtKB">
        <authorList>
            <consortium name="RefSeq"/>
        </authorList>
    </citation>
    <scope>IDENTIFICATION</scope>
</reference>
<dbReference type="Proteomes" id="UP000504612">
    <property type="component" value="Unplaced"/>
</dbReference>
<dbReference type="GO" id="GO:0005656">
    <property type="term" value="C:nuclear pre-replicative complex"/>
    <property type="evidence" value="ECO:0007669"/>
    <property type="project" value="TreeGrafter"/>
</dbReference>
<dbReference type="Pfam" id="PF19675">
    <property type="entry name" value="ORC3_ins"/>
    <property type="match status" value="1"/>
</dbReference>
<comment type="function">
    <text evidence="9">Component of the origin recognition complex (ORC) that binds origins of replication. DNA-binding is ATP-dependent. The specific DNA sequences that define origins of replication have not been identified yet. ORC is required to assemble the pre-replication complex necessary to initiate DNA replication. Binds histone H3 and H4 trimethylation marks H3K9me3, H3K27me3 and H4K20me3.</text>
</comment>
<evidence type="ECO:0000256" key="1">
    <source>
        <dbReference type="ARBA" id="ARBA00004123"/>
    </source>
</evidence>
<evidence type="ECO:0000256" key="4">
    <source>
        <dbReference type="ARBA" id="ARBA00022553"/>
    </source>
</evidence>
<accession>A0A6J1U387</accession>
<evidence type="ECO:0000256" key="6">
    <source>
        <dbReference type="ARBA" id="ARBA00023125"/>
    </source>
</evidence>
<keyword evidence="10" id="KW-0175">Coiled coil</keyword>
<evidence type="ECO:0000256" key="9">
    <source>
        <dbReference type="ARBA" id="ARBA00045241"/>
    </source>
</evidence>
<evidence type="ECO:0000259" key="12">
    <source>
        <dbReference type="Pfam" id="PF18137"/>
    </source>
</evidence>
<dbReference type="AlphaFoldDB" id="A0A6J1U387"/>
<keyword evidence="14" id="KW-1185">Reference proteome</keyword>
<gene>
    <name evidence="15" type="primary">ORC3</name>
</gene>